<organism evidence="1 2">
    <name type="scientific">Pseudomonas yamanorum</name>
    <dbReference type="NCBI Taxonomy" id="515393"/>
    <lineage>
        <taxon>Bacteria</taxon>
        <taxon>Pseudomonadati</taxon>
        <taxon>Pseudomonadota</taxon>
        <taxon>Gammaproteobacteria</taxon>
        <taxon>Pseudomonadales</taxon>
        <taxon>Pseudomonadaceae</taxon>
        <taxon>Pseudomonas</taxon>
    </lineage>
</organism>
<evidence type="ECO:0000313" key="2">
    <source>
        <dbReference type="Proteomes" id="UP000531950"/>
    </source>
</evidence>
<evidence type="ECO:0000313" key="1">
    <source>
        <dbReference type="EMBL" id="NWE17378.1"/>
    </source>
</evidence>
<dbReference type="AlphaFoldDB" id="A0A7Y8EMH3"/>
<dbReference type="Proteomes" id="UP000531950">
    <property type="component" value="Unassembled WGS sequence"/>
</dbReference>
<name>A0A7Y8EMH3_9PSED</name>
<dbReference type="EMBL" id="JACARG010000081">
    <property type="protein sequence ID" value="NWE17378.1"/>
    <property type="molecule type" value="Genomic_DNA"/>
</dbReference>
<accession>A0A7Y8EMH3</accession>
<sequence length="405" mass="43815">MGSVLGGLALPVAAAVMEIRAEFKPDPAKPHLNIFENKTPSTGYCSVNILACELAGMFSLAPSLVFTSSAAIAAFHPSPRQGAMLNVPAQWRDLTVVRSETGATETVRVRISGFGSTVRLPDDVVNLVGGGVSDFQAHDMLWTGSNWTTSAAPPCRLLSNGSRGNFSFTYFWLTPVEAVCARQARFNLASLSYERVSFAYELVTPNPLGMSTGEYTGSLTYTVGPGKDFDLGDVMLPNDNELTLNFTLDVQHLLKIELPPGGNKVELVPQGGWQAWLSQGRRPTRLFRDQTFNIWSSGRFKMELQCQFPMGNTCGLQAATGETVPLNIAVSLPFGIGDESGQAINRKPLLLDGSGTRVFGPTRYVERRPGALHFEIPASAMEPMFLPGAPDRYSGTATVIWDSEV</sequence>
<gene>
    <name evidence="1" type="ORF">HX822_30960</name>
</gene>
<reference evidence="1 2" key="1">
    <citation type="submission" date="2020-04" db="EMBL/GenBank/DDBJ databases">
        <title>Molecular characterization of pseudomonads from Agaricus bisporus reveal novel blotch 2 pathogens in Western Europe.</title>
        <authorList>
            <person name="Taparia T."/>
            <person name="Krijger M."/>
            <person name="Haynes E."/>
            <person name="Elpinstone J.G."/>
            <person name="Noble R."/>
            <person name="Van Der Wolf J."/>
        </authorList>
    </citation>
    <scope>NUCLEOTIDE SEQUENCE [LARGE SCALE GENOMIC DNA]</scope>
    <source>
        <strain evidence="1 2">IPO3782</strain>
    </source>
</reference>
<protein>
    <submittedName>
        <fullName evidence="1">Uncharacterized protein</fullName>
    </submittedName>
</protein>
<comment type="caution">
    <text evidence="1">The sequence shown here is derived from an EMBL/GenBank/DDBJ whole genome shotgun (WGS) entry which is preliminary data.</text>
</comment>
<proteinExistence type="predicted"/>